<sequence>MNKISICTWNLWFDPYMRKERINAAMNELLTTNADVICLQEINTPILFLIKSHPISNSYHILYNTEDIDTYGQIFLLNRKLSHITIEFRSISFPHTRMNRKICHLILNKRIHIFNVHLESDFTKPGYTPKIKFEQLQFLLEYANKLGCSIIAGDCNIASDEDVIFNNMITAKSFADLNNGTLTYDCIANTNIHDTFRSRLDRILCNFDVVCKINRLLGMIPISMNEVRCFPSDHFGLNLTVVPV</sequence>
<keyword evidence="4" id="KW-0479">Metal-binding</keyword>
<evidence type="ECO:0000256" key="3">
    <source>
        <dbReference type="ARBA" id="ARBA00022722"/>
    </source>
</evidence>
<dbReference type="Gene3D" id="3.60.10.10">
    <property type="entry name" value="Endonuclease/exonuclease/phosphatase"/>
    <property type="match status" value="1"/>
</dbReference>
<proteinExistence type="predicted"/>
<dbReference type="EMBL" id="MN739355">
    <property type="protein sequence ID" value="QHT00398.1"/>
    <property type="molecule type" value="Genomic_DNA"/>
</dbReference>
<dbReference type="SUPFAM" id="SSF56219">
    <property type="entry name" value="DNase I-like"/>
    <property type="match status" value="1"/>
</dbReference>
<keyword evidence="5" id="KW-0227">DNA damage</keyword>
<protein>
    <recommendedName>
        <fullName evidence="9">Endonuclease/exonuclease/phosphatase domain-containing protein</fullName>
    </recommendedName>
</protein>
<dbReference type="GO" id="GO:0006302">
    <property type="term" value="P:double-strand break repair"/>
    <property type="evidence" value="ECO:0007669"/>
    <property type="project" value="TreeGrafter"/>
</dbReference>
<dbReference type="PANTHER" id="PTHR15822">
    <property type="entry name" value="TRAF AND TNF RECEPTOR-ASSOCIATED PROTEIN"/>
    <property type="match status" value="1"/>
</dbReference>
<evidence type="ECO:0000256" key="5">
    <source>
        <dbReference type="ARBA" id="ARBA00022763"/>
    </source>
</evidence>
<dbReference type="PANTHER" id="PTHR15822:SF4">
    <property type="entry name" value="TYROSYL-DNA PHOSPHODIESTERASE 2"/>
    <property type="match status" value="1"/>
</dbReference>
<dbReference type="InterPro" id="IPR036691">
    <property type="entry name" value="Endo/exonu/phosph_ase_sf"/>
</dbReference>
<keyword evidence="8" id="KW-0234">DNA repair</keyword>
<dbReference type="InterPro" id="IPR005135">
    <property type="entry name" value="Endo/exonuclease/phosphatase"/>
</dbReference>
<dbReference type="GO" id="GO:0016605">
    <property type="term" value="C:PML body"/>
    <property type="evidence" value="ECO:0007669"/>
    <property type="project" value="TreeGrafter"/>
</dbReference>
<keyword evidence="7" id="KW-0460">Magnesium</keyword>
<keyword evidence="3" id="KW-0540">Nuclease</keyword>
<evidence type="ECO:0000256" key="1">
    <source>
        <dbReference type="ARBA" id="ARBA00001936"/>
    </source>
</evidence>
<evidence type="ECO:0000256" key="6">
    <source>
        <dbReference type="ARBA" id="ARBA00022801"/>
    </source>
</evidence>
<accession>A0A6C0C765</accession>
<evidence type="ECO:0000256" key="8">
    <source>
        <dbReference type="ARBA" id="ARBA00023204"/>
    </source>
</evidence>
<dbReference type="GO" id="GO:0004518">
    <property type="term" value="F:nuclease activity"/>
    <property type="evidence" value="ECO:0007669"/>
    <property type="project" value="UniProtKB-KW"/>
</dbReference>
<organism evidence="10">
    <name type="scientific">viral metagenome</name>
    <dbReference type="NCBI Taxonomy" id="1070528"/>
    <lineage>
        <taxon>unclassified sequences</taxon>
        <taxon>metagenomes</taxon>
        <taxon>organismal metagenomes</taxon>
    </lineage>
</organism>
<comment type="cofactor">
    <cofactor evidence="2">
        <name>Mg(2+)</name>
        <dbReference type="ChEBI" id="CHEBI:18420"/>
    </cofactor>
</comment>
<reference evidence="10" key="1">
    <citation type="journal article" date="2020" name="Nature">
        <title>Giant virus diversity and host interactions through global metagenomics.</title>
        <authorList>
            <person name="Schulz F."/>
            <person name="Roux S."/>
            <person name="Paez-Espino D."/>
            <person name="Jungbluth S."/>
            <person name="Walsh D.A."/>
            <person name="Denef V.J."/>
            <person name="McMahon K.D."/>
            <person name="Konstantinidis K.T."/>
            <person name="Eloe-Fadrosh E.A."/>
            <person name="Kyrpides N.C."/>
            <person name="Woyke T."/>
        </authorList>
    </citation>
    <scope>NUCLEOTIDE SEQUENCE</scope>
    <source>
        <strain evidence="10">GVMAG-M-3300020192-26</strain>
    </source>
</reference>
<evidence type="ECO:0000313" key="10">
    <source>
        <dbReference type="EMBL" id="QHT00398.1"/>
    </source>
</evidence>
<comment type="cofactor">
    <cofactor evidence="1">
        <name>Mn(2+)</name>
        <dbReference type="ChEBI" id="CHEBI:29035"/>
    </cofactor>
</comment>
<dbReference type="AlphaFoldDB" id="A0A6C0C765"/>
<dbReference type="Pfam" id="PF03372">
    <property type="entry name" value="Exo_endo_phos"/>
    <property type="match status" value="1"/>
</dbReference>
<dbReference type="GO" id="GO:0046872">
    <property type="term" value="F:metal ion binding"/>
    <property type="evidence" value="ECO:0007669"/>
    <property type="project" value="UniProtKB-KW"/>
</dbReference>
<evidence type="ECO:0000256" key="2">
    <source>
        <dbReference type="ARBA" id="ARBA00001946"/>
    </source>
</evidence>
<evidence type="ECO:0000259" key="9">
    <source>
        <dbReference type="Pfam" id="PF03372"/>
    </source>
</evidence>
<evidence type="ECO:0000256" key="7">
    <source>
        <dbReference type="ARBA" id="ARBA00022842"/>
    </source>
</evidence>
<dbReference type="GO" id="GO:0005737">
    <property type="term" value="C:cytoplasm"/>
    <property type="evidence" value="ECO:0007669"/>
    <property type="project" value="TreeGrafter"/>
</dbReference>
<dbReference type="GO" id="GO:0070260">
    <property type="term" value="F:5'-tyrosyl-DNA phosphodiesterase activity"/>
    <property type="evidence" value="ECO:0007669"/>
    <property type="project" value="TreeGrafter"/>
</dbReference>
<name>A0A6C0C765_9ZZZZ</name>
<evidence type="ECO:0000256" key="4">
    <source>
        <dbReference type="ARBA" id="ARBA00022723"/>
    </source>
</evidence>
<dbReference type="InterPro" id="IPR051547">
    <property type="entry name" value="TDP2-like"/>
</dbReference>
<feature type="domain" description="Endonuclease/exonuclease/phosphatase" evidence="9">
    <location>
        <begin position="7"/>
        <end position="234"/>
    </location>
</feature>
<keyword evidence="6" id="KW-0378">Hydrolase</keyword>
<dbReference type="GO" id="GO:0003697">
    <property type="term" value="F:single-stranded DNA binding"/>
    <property type="evidence" value="ECO:0007669"/>
    <property type="project" value="TreeGrafter"/>
</dbReference>